<evidence type="ECO:0000313" key="1">
    <source>
        <dbReference type="EMBL" id="TGO88015.1"/>
    </source>
</evidence>
<name>A0A4Z1KU30_9HELO</name>
<accession>A0A4Z1KU30</accession>
<dbReference type="AlphaFoldDB" id="A0A4Z1KU30"/>
<gene>
    <name evidence="1" type="ORF">BPOR_0189g00030</name>
</gene>
<dbReference type="EMBL" id="PQXO01000189">
    <property type="protein sequence ID" value="TGO88015.1"/>
    <property type="molecule type" value="Genomic_DNA"/>
</dbReference>
<proteinExistence type="predicted"/>
<keyword evidence="2" id="KW-1185">Reference proteome</keyword>
<dbReference type="Proteomes" id="UP000297280">
    <property type="component" value="Unassembled WGS sequence"/>
</dbReference>
<protein>
    <submittedName>
        <fullName evidence="1">Uncharacterized protein</fullName>
    </submittedName>
</protein>
<comment type="caution">
    <text evidence="1">The sequence shown here is derived from an EMBL/GenBank/DDBJ whole genome shotgun (WGS) entry which is preliminary data.</text>
</comment>
<reference evidence="1 2" key="1">
    <citation type="submission" date="2017-12" db="EMBL/GenBank/DDBJ databases">
        <title>Comparative genomics of Botrytis spp.</title>
        <authorList>
            <person name="Valero-Jimenez C.A."/>
            <person name="Tapia P."/>
            <person name="Veloso J."/>
            <person name="Silva-Moreno E."/>
            <person name="Staats M."/>
            <person name="Valdes J.H."/>
            <person name="Van Kan J.A.L."/>
        </authorList>
    </citation>
    <scope>NUCLEOTIDE SEQUENCE [LARGE SCALE GENOMIC DNA]</scope>
    <source>
        <strain evidence="1 2">MUCL3349</strain>
    </source>
</reference>
<sequence>MPLIRYVSRSFSDADADFGPRCFAPGLGSRQELGHATRARLKRECKILQEMIVNDGGDWKRVMRRGNYVVITDRLDVSPA</sequence>
<organism evidence="1 2">
    <name type="scientific">Botrytis porri</name>
    <dbReference type="NCBI Taxonomy" id="87229"/>
    <lineage>
        <taxon>Eukaryota</taxon>
        <taxon>Fungi</taxon>
        <taxon>Dikarya</taxon>
        <taxon>Ascomycota</taxon>
        <taxon>Pezizomycotina</taxon>
        <taxon>Leotiomycetes</taxon>
        <taxon>Helotiales</taxon>
        <taxon>Sclerotiniaceae</taxon>
        <taxon>Botrytis</taxon>
    </lineage>
</organism>
<evidence type="ECO:0000313" key="2">
    <source>
        <dbReference type="Proteomes" id="UP000297280"/>
    </source>
</evidence>